<protein>
    <recommendedName>
        <fullName evidence="4">Poly [ADP-ribose] polymerase</fullName>
        <shortName evidence="4">PARP</shortName>
        <ecNumber evidence="4">2.4.2.-</ecNumber>
    </recommendedName>
</protein>
<keyword evidence="4" id="KW-0328">Glycosyltransferase</keyword>
<dbReference type="PROSITE" id="PS50918">
    <property type="entry name" value="WWE"/>
    <property type="match status" value="1"/>
</dbReference>
<dbReference type="InterPro" id="IPR051712">
    <property type="entry name" value="ARTD-AVP"/>
</dbReference>
<reference evidence="7" key="2">
    <citation type="submission" date="2025-09" db="UniProtKB">
        <authorList>
            <consortium name="Ensembl"/>
        </authorList>
    </citation>
    <scope>IDENTIFICATION</scope>
</reference>
<evidence type="ECO:0000259" key="6">
    <source>
        <dbReference type="PROSITE" id="PS51059"/>
    </source>
</evidence>
<name>A0A3Q2FQC7_CYPVA</name>
<proteinExistence type="inferred from homology"/>
<evidence type="ECO:0000313" key="7">
    <source>
        <dbReference type="Ensembl" id="ENSCVAP00000007910.1"/>
    </source>
</evidence>
<evidence type="ECO:0000313" key="8">
    <source>
        <dbReference type="Proteomes" id="UP000265020"/>
    </source>
</evidence>
<dbReference type="EC" id="2.4.2.-" evidence="4"/>
<sequence>MIFHKIHAMSSLGEVEDMDTWDTPWYWYYLEDCGRWHRFEPSNPVRSEDIEKYYLMDPKSSFYLNSGSYKIKIDFSGMFESLCPHHLKLCTGMLQTDLTTGRQRRIQRHNLEKWCEFVGVSGLPHLYVSKLIPLSKLTPEYKTVASYTTNEGRLSSSIVSISRIQNLDLWEIFCRKKKQLMRIQNVTEIPERRLFHGTDTKNVDSICKYNFDLRIPKINGRSYGNGIYFAVEALYAGRYSSNSTTSQHNGNTKPIFLARVLVGKFKLGRSSMQKPDDENQYLSCVNDINHPKIFVIFDPNQIYPEYLIEYQ</sequence>
<keyword evidence="2" id="KW-0539">Nucleus</keyword>
<dbReference type="SUPFAM" id="SSF56399">
    <property type="entry name" value="ADP-ribosylation"/>
    <property type="match status" value="1"/>
</dbReference>
<feature type="domain" description="WWE" evidence="5">
    <location>
        <begin position="13"/>
        <end position="108"/>
    </location>
</feature>
<dbReference type="InterPro" id="IPR037197">
    <property type="entry name" value="WWE_dom_sf"/>
</dbReference>
<dbReference type="Gene3D" id="3.30.720.50">
    <property type="match status" value="1"/>
</dbReference>
<feature type="domain" description="PARP catalytic" evidence="6">
    <location>
        <begin position="123"/>
        <end position="311"/>
    </location>
</feature>
<dbReference type="CDD" id="cd01439">
    <property type="entry name" value="TCCD_inducible_PARP_like"/>
    <property type="match status" value="1"/>
</dbReference>
<evidence type="ECO:0000256" key="1">
    <source>
        <dbReference type="ARBA" id="ARBA00004123"/>
    </source>
</evidence>
<keyword evidence="4" id="KW-0808">Transferase</keyword>
<dbReference type="PANTHER" id="PTHR45740">
    <property type="entry name" value="POLY [ADP-RIBOSE] POLYMERASE"/>
    <property type="match status" value="1"/>
</dbReference>
<comment type="similarity">
    <text evidence="3">Belongs to the ARTD/PARP family.</text>
</comment>
<evidence type="ECO:0000256" key="2">
    <source>
        <dbReference type="ARBA" id="ARBA00023242"/>
    </source>
</evidence>
<keyword evidence="8" id="KW-1185">Reference proteome</keyword>
<keyword evidence="4" id="KW-0520">NAD</keyword>
<dbReference type="InterPro" id="IPR004170">
    <property type="entry name" value="WWE_dom"/>
</dbReference>
<dbReference type="GO" id="GO:1990404">
    <property type="term" value="F:NAD+-protein mono-ADP-ribosyltransferase activity"/>
    <property type="evidence" value="ECO:0007669"/>
    <property type="project" value="TreeGrafter"/>
</dbReference>
<accession>A0A3Q2FQC7</accession>
<dbReference type="Proteomes" id="UP000265020">
    <property type="component" value="Unassembled WGS sequence"/>
</dbReference>
<evidence type="ECO:0000259" key="5">
    <source>
        <dbReference type="PROSITE" id="PS50918"/>
    </source>
</evidence>
<evidence type="ECO:0000256" key="4">
    <source>
        <dbReference type="RuleBase" id="RU362114"/>
    </source>
</evidence>
<organism evidence="7 8">
    <name type="scientific">Cyprinodon variegatus</name>
    <name type="common">Sheepshead minnow</name>
    <dbReference type="NCBI Taxonomy" id="28743"/>
    <lineage>
        <taxon>Eukaryota</taxon>
        <taxon>Metazoa</taxon>
        <taxon>Chordata</taxon>
        <taxon>Craniata</taxon>
        <taxon>Vertebrata</taxon>
        <taxon>Euteleostomi</taxon>
        <taxon>Actinopterygii</taxon>
        <taxon>Neopterygii</taxon>
        <taxon>Teleostei</taxon>
        <taxon>Neoteleostei</taxon>
        <taxon>Acanthomorphata</taxon>
        <taxon>Ovalentaria</taxon>
        <taxon>Atherinomorphae</taxon>
        <taxon>Cyprinodontiformes</taxon>
        <taxon>Cyprinodontidae</taxon>
        <taxon>Cyprinodon</taxon>
    </lineage>
</organism>
<dbReference type="Gene3D" id="3.90.228.10">
    <property type="match status" value="1"/>
</dbReference>
<comment type="subcellular location">
    <subcellularLocation>
        <location evidence="1">Nucleus</location>
    </subcellularLocation>
</comment>
<dbReference type="Pfam" id="PF00644">
    <property type="entry name" value="PARP"/>
    <property type="match status" value="1"/>
</dbReference>
<dbReference type="AlphaFoldDB" id="A0A3Q2FQC7"/>
<dbReference type="Pfam" id="PF02825">
    <property type="entry name" value="WWE"/>
    <property type="match status" value="1"/>
</dbReference>
<dbReference type="Ensembl" id="ENSCVAT00000002516.1">
    <property type="protein sequence ID" value="ENSCVAP00000007910.1"/>
    <property type="gene ID" value="ENSCVAG00000009699.1"/>
</dbReference>
<dbReference type="PROSITE" id="PS51059">
    <property type="entry name" value="PARP_CATALYTIC"/>
    <property type="match status" value="1"/>
</dbReference>
<dbReference type="GO" id="GO:0005634">
    <property type="term" value="C:nucleus"/>
    <property type="evidence" value="ECO:0007669"/>
    <property type="project" value="UniProtKB-SubCell"/>
</dbReference>
<dbReference type="PANTHER" id="PTHR45740:SF4">
    <property type="entry name" value="PROTEIN MONO-ADP-RIBOSYLTRANSFERASE PARP11"/>
    <property type="match status" value="1"/>
</dbReference>
<evidence type="ECO:0000256" key="3">
    <source>
        <dbReference type="ARBA" id="ARBA00024347"/>
    </source>
</evidence>
<dbReference type="InterPro" id="IPR012317">
    <property type="entry name" value="Poly(ADP-ribose)pol_cat_dom"/>
</dbReference>
<reference evidence="7" key="1">
    <citation type="submission" date="2025-08" db="UniProtKB">
        <authorList>
            <consortium name="Ensembl"/>
        </authorList>
    </citation>
    <scope>IDENTIFICATION</scope>
</reference>
<dbReference type="SUPFAM" id="SSF117839">
    <property type="entry name" value="WWE domain"/>
    <property type="match status" value="1"/>
</dbReference>
<dbReference type="GeneTree" id="ENSGT00940000156857"/>
<dbReference type="GO" id="GO:0003950">
    <property type="term" value="F:NAD+ poly-ADP-ribosyltransferase activity"/>
    <property type="evidence" value="ECO:0007669"/>
    <property type="project" value="UniProtKB-UniRule"/>
</dbReference>